<feature type="transmembrane region" description="Helical" evidence="9">
    <location>
        <begin position="203"/>
        <end position="225"/>
    </location>
</feature>
<keyword evidence="4 9" id="KW-0813">Transport</keyword>
<dbReference type="EMBL" id="BSOB01000005">
    <property type="protein sequence ID" value="GLQ91622.1"/>
    <property type="molecule type" value="Genomic_DNA"/>
</dbReference>
<comment type="subcellular location">
    <subcellularLocation>
        <location evidence="10">Cell inner membrane</location>
        <topology evidence="10">Multi-pass membrane protein</topology>
    </subcellularLocation>
    <subcellularLocation>
        <location evidence="1 9">Cell membrane</location>
        <topology evidence="1 9">Multi-pass membrane protein</topology>
    </subcellularLocation>
</comment>
<evidence type="ECO:0000256" key="1">
    <source>
        <dbReference type="ARBA" id="ARBA00004651"/>
    </source>
</evidence>
<feature type="transmembrane region" description="Helical" evidence="9">
    <location>
        <begin position="264"/>
        <end position="284"/>
    </location>
</feature>
<dbReference type="InterPro" id="IPR000515">
    <property type="entry name" value="MetI-like"/>
</dbReference>
<keyword evidence="10" id="KW-0997">Cell inner membrane</keyword>
<dbReference type="InterPro" id="IPR035906">
    <property type="entry name" value="MetI-like_sf"/>
</dbReference>
<feature type="transmembrane region" description="Helical" evidence="9">
    <location>
        <begin position="164"/>
        <end position="182"/>
    </location>
</feature>
<organism evidence="12 13">
    <name type="scientific">Dyella acidisoli</name>
    <dbReference type="NCBI Taxonomy" id="1867834"/>
    <lineage>
        <taxon>Bacteria</taxon>
        <taxon>Pseudomonadati</taxon>
        <taxon>Pseudomonadota</taxon>
        <taxon>Gammaproteobacteria</taxon>
        <taxon>Lysobacterales</taxon>
        <taxon>Rhodanobacteraceae</taxon>
        <taxon>Dyella</taxon>
    </lineage>
</organism>
<evidence type="ECO:0000256" key="7">
    <source>
        <dbReference type="ARBA" id="ARBA00022989"/>
    </source>
</evidence>
<evidence type="ECO:0000256" key="9">
    <source>
        <dbReference type="RuleBase" id="RU363032"/>
    </source>
</evidence>
<comment type="subunit">
    <text evidence="2 10">The complex is composed of two ATP-binding proteins (UgpC), two transmembrane proteins (UgpA and UgpE) and a solute-binding protein (UgpB).</text>
</comment>
<comment type="function">
    <text evidence="10">Part of the ABC transporter complex UgpBAEC involved in sn-glycerol-3-phosphate (G3P) import. Probably responsible for the translocation of the substrate across the membrane.</text>
</comment>
<reference evidence="13" key="1">
    <citation type="journal article" date="2019" name="Int. J. Syst. Evol. Microbiol.">
        <title>The Global Catalogue of Microorganisms (GCM) 10K type strain sequencing project: providing services to taxonomists for standard genome sequencing and annotation.</title>
        <authorList>
            <consortium name="The Broad Institute Genomics Platform"/>
            <consortium name="The Broad Institute Genome Sequencing Center for Infectious Disease"/>
            <person name="Wu L."/>
            <person name="Ma J."/>
        </authorList>
    </citation>
    <scope>NUCLEOTIDE SEQUENCE [LARGE SCALE GENOMIC DNA]</scope>
    <source>
        <strain evidence="13">NBRC 111980</strain>
    </source>
</reference>
<evidence type="ECO:0000256" key="2">
    <source>
        <dbReference type="ARBA" id="ARBA00011557"/>
    </source>
</evidence>
<evidence type="ECO:0000256" key="10">
    <source>
        <dbReference type="RuleBase" id="RU363056"/>
    </source>
</evidence>
<evidence type="ECO:0000256" key="8">
    <source>
        <dbReference type="ARBA" id="ARBA00023136"/>
    </source>
</evidence>
<dbReference type="SUPFAM" id="SSF161098">
    <property type="entry name" value="MetI-like"/>
    <property type="match status" value="1"/>
</dbReference>
<evidence type="ECO:0000256" key="4">
    <source>
        <dbReference type="ARBA" id="ARBA00022448"/>
    </source>
</evidence>
<keyword evidence="13" id="KW-1185">Reference proteome</keyword>
<comment type="similarity">
    <text evidence="9">Belongs to the binding-protein-dependent transport system permease family.</text>
</comment>
<gene>
    <name evidence="10 12" type="primary">ugpE</name>
    <name evidence="12" type="ORF">GCM10007901_05720</name>
</gene>
<sequence>MNMVERHPLLKATTLVLLMLSLVFALGPIYLALCSASVTSHQILLHGLALLPGKYLWENLSAVLHRADIGHMLVNSCVVSLIVVAGKLALASTSAFAAVYFRSRVRHLVFWGTFITLLLPLEVRIVPTYAVASDLFEPLRSILTLFTGLHLHASLNLLDSYTGLSLPLMASATGTFLFRQFYLTVPAELSEAARMDGAGPVRFFVDILLPLSKANFAALGTIVFLTTWKDYMWPLVAISRPEMRTISLGISTFLPTETGQPPEWNLVMAAALIALAPPLVVIGLTQRWFVRGVTGVGK</sequence>
<evidence type="ECO:0000256" key="6">
    <source>
        <dbReference type="ARBA" id="ARBA00022692"/>
    </source>
</evidence>
<keyword evidence="5 10" id="KW-1003">Cell membrane</keyword>
<comment type="caution">
    <text evidence="12">The sequence shown here is derived from an EMBL/GenBank/DDBJ whole genome shotgun (WGS) entry which is preliminary data.</text>
</comment>
<feature type="transmembrane region" description="Helical" evidence="9">
    <location>
        <begin position="108"/>
        <end position="130"/>
    </location>
</feature>
<feature type="domain" description="ABC transmembrane type-1" evidence="11">
    <location>
        <begin position="73"/>
        <end position="285"/>
    </location>
</feature>
<evidence type="ECO:0000259" key="11">
    <source>
        <dbReference type="PROSITE" id="PS50928"/>
    </source>
</evidence>
<dbReference type="Gene3D" id="1.10.3720.10">
    <property type="entry name" value="MetI-like"/>
    <property type="match status" value="1"/>
</dbReference>
<feature type="transmembrane region" description="Helical" evidence="9">
    <location>
        <begin position="78"/>
        <end position="101"/>
    </location>
</feature>
<proteinExistence type="inferred from homology"/>
<dbReference type="PANTHER" id="PTHR43744:SF8">
    <property type="entry name" value="SN-GLYCEROL-3-PHOSPHATE TRANSPORT SYSTEM PERMEASE PROTEIN UGPE"/>
    <property type="match status" value="1"/>
</dbReference>
<keyword evidence="8 9" id="KW-0472">Membrane</keyword>
<accession>A0ABQ5XKU3</accession>
<protein>
    <recommendedName>
        <fullName evidence="3 10">sn-glycerol-3-phosphate transport system permease protein UgpE</fullName>
    </recommendedName>
</protein>
<dbReference type="RefSeq" id="WP_284319386.1">
    <property type="nucleotide sequence ID" value="NZ_BSOB01000005.1"/>
</dbReference>
<evidence type="ECO:0000313" key="13">
    <source>
        <dbReference type="Proteomes" id="UP001156670"/>
    </source>
</evidence>
<evidence type="ECO:0000313" key="12">
    <source>
        <dbReference type="EMBL" id="GLQ91622.1"/>
    </source>
</evidence>
<dbReference type="PROSITE" id="PS50928">
    <property type="entry name" value="ABC_TM1"/>
    <property type="match status" value="1"/>
</dbReference>
<keyword evidence="6 9" id="KW-0812">Transmembrane</keyword>
<dbReference type="CDD" id="cd06261">
    <property type="entry name" value="TM_PBP2"/>
    <property type="match status" value="1"/>
</dbReference>
<name>A0ABQ5XKU3_9GAMM</name>
<evidence type="ECO:0000256" key="3">
    <source>
        <dbReference type="ARBA" id="ARBA00020515"/>
    </source>
</evidence>
<dbReference type="Proteomes" id="UP001156670">
    <property type="component" value="Unassembled WGS sequence"/>
</dbReference>
<evidence type="ECO:0000256" key="5">
    <source>
        <dbReference type="ARBA" id="ARBA00022475"/>
    </source>
</evidence>
<comment type="caution">
    <text evidence="10">Lacks conserved residue(s) required for the propagation of feature annotation.</text>
</comment>
<dbReference type="Pfam" id="PF00528">
    <property type="entry name" value="BPD_transp_1"/>
    <property type="match status" value="1"/>
</dbReference>
<keyword evidence="7 9" id="KW-1133">Transmembrane helix</keyword>
<dbReference type="PANTHER" id="PTHR43744">
    <property type="entry name" value="ABC TRANSPORTER PERMEASE PROTEIN MG189-RELATED-RELATED"/>
    <property type="match status" value="1"/>
</dbReference>